<dbReference type="InterPro" id="IPR008928">
    <property type="entry name" value="6-hairpin_glycosidase_sf"/>
</dbReference>
<evidence type="ECO:0000256" key="3">
    <source>
        <dbReference type="ARBA" id="ARBA00022837"/>
    </source>
</evidence>
<evidence type="ECO:0000259" key="6">
    <source>
        <dbReference type="Pfam" id="PF17678"/>
    </source>
</evidence>
<dbReference type="InterPro" id="IPR050883">
    <property type="entry name" value="PNGase"/>
</dbReference>
<sequence>MKILKGLGLVFTAFLLWNCTQVDGQSDDLTQHVNPFIGTAPLLDPDFIGYTPPEGWRVWAGLVYPGASLPNAMVQLSPMTEYGTGSGYEYEAPEIISFTHTNKGHWNLCNIPVLPIHGDAQYPFSSSFSHDREDASPAFYQVYLEDYGIDVRLSTTLRTGIHEYTFDDDTERKVLFDLGMANNKVSDWDIVQDTERELSGFQRVGRDLVHFYVRLDHDITKVDKTNSGEEKGYAVISLSDKKRGPVTLRIGLSYVSVANAKENLGSESGDLSFDEIHQAGKSKWNDLLSKIKVKGGSPKETELFYTSLYRSFLWPALRSDVNQEFKDEKGVIQKTSFNYYTIPSFWDTYRNKLVLLGMISPQLTNDVIKSLIHRGDLTGFIPTFFHGDHAAPFITGSYLRGIKDFDVQKAFEYLMNNAHKEGGIRPHISEYIEKGFISDPDIENPHVETVAKAGVSKTLEYAYDDYSLALLAKELGEQDAYQSLIKRSQNYKNVFDKDTRFMRGRLDNGEWISPFDPQYPYYEYMYREANAWHLSFYVPHDMAGLVELYGGNAAFEEKLDSLFTFPWNPKHIARNVSSFIGQYCHGNQPDHEAPFSYHFIGKPEKSQEIIDNILANYYGVGDEGLALSGMDDAGEMSSWYVFAALGIYPLSPADPEYIVTVPIFDEVIWNLDDKSPLKIKTEGTSRKISEIKFNDKHVDGYFVPHEIFEKGGELIIKTK</sequence>
<dbReference type="PANTHER" id="PTHR12143">
    <property type="entry name" value="PEPTIDE N-GLYCANASE PNGASE -RELATED"/>
    <property type="match status" value="1"/>
</dbReference>
<dbReference type="InterPro" id="IPR005887">
    <property type="entry name" value="GH92_a_mannosidase_put"/>
</dbReference>
<keyword evidence="7" id="KW-0326">Glycosidase</keyword>
<dbReference type="NCBIfam" id="TIGR01180">
    <property type="entry name" value="aman2_put"/>
    <property type="match status" value="1"/>
</dbReference>
<dbReference type="Gene3D" id="3.30.2080.10">
    <property type="entry name" value="GH92 mannosidase domain"/>
    <property type="match status" value="1"/>
</dbReference>
<name>A0ABS9V0L9_9BACT</name>
<accession>A0ABS9V0L9</accession>
<dbReference type="Pfam" id="PF17678">
    <property type="entry name" value="Glyco_hydro_92N"/>
    <property type="match status" value="1"/>
</dbReference>
<feature type="domain" description="Glycosyl hydrolase family 92" evidence="5">
    <location>
        <begin position="259"/>
        <end position="716"/>
    </location>
</feature>
<keyword evidence="8" id="KW-1185">Reference proteome</keyword>
<proteinExistence type="predicted"/>
<feature type="signal peptide" evidence="4">
    <location>
        <begin position="1"/>
        <end position="24"/>
    </location>
</feature>
<dbReference type="RefSeq" id="WP_241348112.1">
    <property type="nucleotide sequence ID" value="NZ_JAKZGP010000023.1"/>
</dbReference>
<evidence type="ECO:0000256" key="2">
    <source>
        <dbReference type="ARBA" id="ARBA00011245"/>
    </source>
</evidence>
<dbReference type="Pfam" id="PF07971">
    <property type="entry name" value="Glyco_hydro_92"/>
    <property type="match status" value="1"/>
</dbReference>
<evidence type="ECO:0000313" key="7">
    <source>
        <dbReference type="EMBL" id="MCH7409779.1"/>
    </source>
</evidence>
<comment type="cofactor">
    <cofactor evidence="1">
        <name>Ca(2+)</name>
        <dbReference type="ChEBI" id="CHEBI:29108"/>
    </cofactor>
</comment>
<dbReference type="Gene3D" id="1.20.1050.60">
    <property type="entry name" value="alpha-1,2-mannosidase"/>
    <property type="match status" value="1"/>
</dbReference>
<feature type="domain" description="Glycosyl hydrolase family 92 N-terminal" evidence="6">
    <location>
        <begin position="32"/>
        <end position="253"/>
    </location>
</feature>
<comment type="caution">
    <text evidence="7">The sequence shown here is derived from an EMBL/GenBank/DDBJ whole genome shotgun (WGS) entry which is preliminary data.</text>
</comment>
<dbReference type="EC" id="3.2.1.-" evidence="7"/>
<dbReference type="SUPFAM" id="SSF48208">
    <property type="entry name" value="Six-hairpin glycosidases"/>
    <property type="match status" value="1"/>
</dbReference>
<dbReference type="PANTHER" id="PTHR12143:SF39">
    <property type="entry name" value="SECRETED PROTEIN"/>
    <property type="match status" value="1"/>
</dbReference>
<evidence type="ECO:0000256" key="1">
    <source>
        <dbReference type="ARBA" id="ARBA00001913"/>
    </source>
</evidence>
<keyword evidence="3" id="KW-0106">Calcium</keyword>
<keyword evidence="7" id="KW-0378">Hydrolase</keyword>
<dbReference type="InterPro" id="IPR012939">
    <property type="entry name" value="Glyco_hydro_92"/>
</dbReference>
<feature type="chain" id="PRO_5046545761" evidence="4">
    <location>
        <begin position="25"/>
        <end position="719"/>
    </location>
</feature>
<dbReference type="EMBL" id="JAKZGP010000023">
    <property type="protein sequence ID" value="MCH7409779.1"/>
    <property type="molecule type" value="Genomic_DNA"/>
</dbReference>
<dbReference type="InterPro" id="IPR041371">
    <property type="entry name" value="GH92_N"/>
</dbReference>
<protein>
    <submittedName>
        <fullName evidence="7">GH92 family glycosyl hydrolase</fullName>
        <ecNumber evidence="7">3.2.1.-</ecNumber>
    </submittedName>
</protein>
<dbReference type="InterPro" id="IPR014718">
    <property type="entry name" value="GH-type_carb-bd"/>
</dbReference>
<dbReference type="Gene3D" id="1.20.1610.10">
    <property type="entry name" value="alpha-1,2-mannosidases domains"/>
    <property type="match status" value="1"/>
</dbReference>
<dbReference type="GO" id="GO:0016798">
    <property type="term" value="F:hydrolase activity, acting on glycosyl bonds"/>
    <property type="evidence" value="ECO:0007669"/>
    <property type="project" value="UniProtKB-KW"/>
</dbReference>
<reference evidence="7" key="1">
    <citation type="submission" date="2022-03" db="EMBL/GenBank/DDBJ databases">
        <title>De novo assembled genomes of Belliella spp. (Cyclobacteriaceae) strains.</title>
        <authorList>
            <person name="Szabo A."/>
            <person name="Korponai K."/>
            <person name="Felfoldi T."/>
        </authorList>
    </citation>
    <scope>NUCLEOTIDE SEQUENCE</scope>
    <source>
        <strain evidence="7">DSM 111904</strain>
    </source>
</reference>
<organism evidence="7 8">
    <name type="scientific">Belliella filtrata</name>
    <dbReference type="NCBI Taxonomy" id="2923435"/>
    <lineage>
        <taxon>Bacteria</taxon>
        <taxon>Pseudomonadati</taxon>
        <taxon>Bacteroidota</taxon>
        <taxon>Cytophagia</taxon>
        <taxon>Cytophagales</taxon>
        <taxon>Cyclobacteriaceae</taxon>
        <taxon>Belliella</taxon>
    </lineage>
</organism>
<keyword evidence="4" id="KW-0732">Signal</keyword>
<comment type="subunit">
    <text evidence="2">Monomer.</text>
</comment>
<dbReference type="Proteomes" id="UP001165489">
    <property type="component" value="Unassembled WGS sequence"/>
</dbReference>
<dbReference type="Gene3D" id="2.70.98.10">
    <property type="match status" value="1"/>
</dbReference>
<evidence type="ECO:0000256" key="4">
    <source>
        <dbReference type="SAM" id="SignalP"/>
    </source>
</evidence>
<evidence type="ECO:0000313" key="8">
    <source>
        <dbReference type="Proteomes" id="UP001165489"/>
    </source>
</evidence>
<gene>
    <name evidence="7" type="ORF">MM239_10270</name>
</gene>
<evidence type="ECO:0000259" key="5">
    <source>
        <dbReference type="Pfam" id="PF07971"/>
    </source>
</evidence>